<keyword evidence="5" id="KW-0001">2Fe-2S</keyword>
<evidence type="ECO:0000256" key="5">
    <source>
        <dbReference type="ARBA" id="ARBA00022714"/>
    </source>
</evidence>
<dbReference type="Proteomes" id="UP001620520">
    <property type="component" value="Unassembled WGS sequence"/>
</dbReference>
<evidence type="ECO:0000256" key="11">
    <source>
        <dbReference type="ARBA" id="ARBA00023014"/>
    </source>
</evidence>
<dbReference type="Gene3D" id="2.40.30.10">
    <property type="entry name" value="Translation factors"/>
    <property type="match status" value="1"/>
</dbReference>
<dbReference type="CDD" id="cd06198">
    <property type="entry name" value="FNR_like_3"/>
    <property type="match status" value="1"/>
</dbReference>
<comment type="caution">
    <text evidence="16">The sequence shown here is derived from an EMBL/GenBank/DDBJ whole genome shotgun (WGS) entry which is preliminary data.</text>
</comment>
<dbReference type="PRINTS" id="PR00410">
    <property type="entry name" value="PHEHYDRXLASE"/>
</dbReference>
<feature type="transmembrane region" description="Helical" evidence="14">
    <location>
        <begin position="122"/>
        <end position="140"/>
    </location>
</feature>
<evidence type="ECO:0000256" key="10">
    <source>
        <dbReference type="ARBA" id="ARBA00023004"/>
    </source>
</evidence>
<dbReference type="EMBL" id="JBIYEW010000003">
    <property type="protein sequence ID" value="MFK4637507.1"/>
    <property type="molecule type" value="Genomic_DNA"/>
</dbReference>
<feature type="region of interest" description="Disordered" evidence="13">
    <location>
        <begin position="1"/>
        <end position="22"/>
    </location>
</feature>
<dbReference type="InterPro" id="IPR050415">
    <property type="entry name" value="MRET"/>
</dbReference>
<evidence type="ECO:0000256" key="3">
    <source>
        <dbReference type="ARBA" id="ARBA00022630"/>
    </source>
</evidence>
<sequence>MTSLLAPDSPTENPALPGRRTAPAAVERFRPQARRRLARADVLSFVGWLSPVAAVALWLADGGASGFSSFAATTTSLGIVAGLIGMDLVLLMLLLAARIPFVDNTIGHDRALEVHKKLGKPALYLLLAHGLLLAVGYGAAEGLDPVSESVSLWVNVPDMWLAFVSMALFIAVVVTSLVAVRRKFPYEFWYAIHLLTYVAVGTAIPHQFSVGGLFAEGTWQRWYWLAVCIATGAALLIYRVYMPVAATLRHQLTVSRVVRVAPDVFSIEMTGLQLERLAGTGGRFFFWRFLAPGHWWQPHPFSLSAEPVPGGGSKAGALRITVRNLGDGSARLARIKPGTRVALEGPYGMFSTAARTRNKVVLIGAGIGITPLRSLLESTPFEPGDATVLLRGHDEAELFLGKEIMELCQARGATLFHLTGPRSAGAHSWLPQSATAARFTIGSYAPGIADADVYVCGPTPWAASVIRDIRAAGVPAEQVHYERFDW</sequence>
<name>A0ABW8N0G8_9MICC</name>
<organism evidence="16 17">
    <name type="scientific">Paenarthrobacter histidinolovorans</name>
    <dbReference type="NCBI Taxonomy" id="43664"/>
    <lineage>
        <taxon>Bacteria</taxon>
        <taxon>Bacillati</taxon>
        <taxon>Actinomycetota</taxon>
        <taxon>Actinomycetes</taxon>
        <taxon>Micrococcales</taxon>
        <taxon>Micrococcaceae</taxon>
        <taxon>Paenarthrobacter</taxon>
    </lineage>
</organism>
<dbReference type="Pfam" id="PF00175">
    <property type="entry name" value="NAD_binding_1"/>
    <property type="match status" value="1"/>
</dbReference>
<dbReference type="PANTHER" id="PTHR47354:SF8">
    <property type="entry name" value="1,2-PHENYLACETYL-COA EPOXIDASE, SUBUNIT E"/>
    <property type="match status" value="1"/>
</dbReference>
<protein>
    <submittedName>
        <fullName evidence="16">Ferric reductase</fullName>
    </submittedName>
</protein>
<feature type="transmembrane region" description="Helical" evidence="14">
    <location>
        <begin position="79"/>
        <end position="101"/>
    </location>
</feature>
<keyword evidence="11" id="KW-0411">Iron-sulfur</keyword>
<dbReference type="InterPro" id="IPR039261">
    <property type="entry name" value="FNR_nucleotide-bd"/>
</dbReference>
<feature type="transmembrane region" description="Helical" evidence="14">
    <location>
        <begin position="222"/>
        <end position="241"/>
    </location>
</feature>
<dbReference type="InterPro" id="IPR017927">
    <property type="entry name" value="FAD-bd_FR_type"/>
</dbReference>
<evidence type="ECO:0000256" key="1">
    <source>
        <dbReference type="ARBA" id="ARBA00001974"/>
    </source>
</evidence>
<keyword evidence="12 14" id="KW-0472">Membrane</keyword>
<dbReference type="PANTHER" id="PTHR47354">
    <property type="entry name" value="NADH OXIDOREDUCTASE HCR"/>
    <property type="match status" value="1"/>
</dbReference>
<evidence type="ECO:0000256" key="4">
    <source>
        <dbReference type="ARBA" id="ARBA00022692"/>
    </source>
</evidence>
<evidence type="ECO:0000259" key="15">
    <source>
        <dbReference type="PROSITE" id="PS51384"/>
    </source>
</evidence>
<keyword evidence="8 14" id="KW-1133">Transmembrane helix</keyword>
<evidence type="ECO:0000256" key="13">
    <source>
        <dbReference type="SAM" id="MobiDB-lite"/>
    </source>
</evidence>
<feature type="domain" description="FAD-binding FR-type" evidence="15">
    <location>
        <begin position="247"/>
        <end position="353"/>
    </location>
</feature>
<accession>A0ABW8N0G8</accession>
<dbReference type="InterPro" id="IPR017938">
    <property type="entry name" value="Riboflavin_synthase-like_b-brl"/>
</dbReference>
<keyword evidence="6" id="KW-0479">Metal-binding</keyword>
<dbReference type="RefSeq" id="WP_404593379.1">
    <property type="nucleotide sequence ID" value="NZ_JBIYEW010000003.1"/>
</dbReference>
<keyword evidence="7" id="KW-0274">FAD</keyword>
<evidence type="ECO:0000256" key="9">
    <source>
        <dbReference type="ARBA" id="ARBA00023002"/>
    </source>
</evidence>
<reference evidence="16 17" key="1">
    <citation type="submission" date="2024-10" db="EMBL/GenBank/DDBJ databases">
        <title>Novel secondary metabolite-producing bacteria for plant disease control.</title>
        <authorList>
            <person name="Chevrette M."/>
        </authorList>
    </citation>
    <scope>NUCLEOTIDE SEQUENCE [LARGE SCALE GENOMIC DNA]</scope>
    <source>
        <strain evidence="16 17">J30 TE3557</strain>
    </source>
</reference>
<evidence type="ECO:0000256" key="2">
    <source>
        <dbReference type="ARBA" id="ARBA00004141"/>
    </source>
</evidence>
<dbReference type="Gene3D" id="3.40.50.80">
    <property type="entry name" value="Nucleotide-binding domain of ferredoxin-NADP reductase (FNR) module"/>
    <property type="match status" value="1"/>
</dbReference>
<proteinExistence type="predicted"/>
<comment type="subcellular location">
    <subcellularLocation>
        <location evidence="2">Membrane</location>
        <topology evidence="2">Multi-pass membrane protein</topology>
    </subcellularLocation>
</comment>
<comment type="cofactor">
    <cofactor evidence="1">
        <name>FAD</name>
        <dbReference type="ChEBI" id="CHEBI:57692"/>
    </cofactor>
</comment>
<evidence type="ECO:0000256" key="14">
    <source>
        <dbReference type="SAM" id="Phobius"/>
    </source>
</evidence>
<keyword evidence="4 14" id="KW-0812">Transmembrane</keyword>
<evidence type="ECO:0000313" key="17">
    <source>
        <dbReference type="Proteomes" id="UP001620520"/>
    </source>
</evidence>
<evidence type="ECO:0000313" key="16">
    <source>
        <dbReference type="EMBL" id="MFK4637507.1"/>
    </source>
</evidence>
<keyword evidence="9" id="KW-0560">Oxidoreductase</keyword>
<dbReference type="PROSITE" id="PS51384">
    <property type="entry name" value="FAD_FR"/>
    <property type="match status" value="1"/>
</dbReference>
<dbReference type="Pfam" id="PF01794">
    <property type="entry name" value="Ferric_reduct"/>
    <property type="match status" value="1"/>
</dbReference>
<feature type="transmembrane region" description="Helical" evidence="14">
    <location>
        <begin position="188"/>
        <end position="210"/>
    </location>
</feature>
<dbReference type="SUPFAM" id="SSF63380">
    <property type="entry name" value="Riboflavin synthase domain-like"/>
    <property type="match status" value="1"/>
</dbReference>
<feature type="transmembrane region" description="Helical" evidence="14">
    <location>
        <begin position="160"/>
        <end position="181"/>
    </location>
</feature>
<dbReference type="InterPro" id="IPR001433">
    <property type="entry name" value="OxRdtase_FAD/NAD-bd"/>
</dbReference>
<dbReference type="InterPro" id="IPR013130">
    <property type="entry name" value="Fe3_Rdtase_TM_dom"/>
</dbReference>
<keyword evidence="17" id="KW-1185">Reference proteome</keyword>
<gene>
    <name evidence="16" type="ORF">ABIA52_000396</name>
</gene>
<keyword evidence="3" id="KW-0285">Flavoprotein</keyword>
<evidence type="ECO:0000256" key="8">
    <source>
        <dbReference type="ARBA" id="ARBA00022989"/>
    </source>
</evidence>
<dbReference type="SUPFAM" id="SSF52343">
    <property type="entry name" value="Ferredoxin reductase-like, C-terminal NADP-linked domain"/>
    <property type="match status" value="1"/>
</dbReference>
<keyword evidence="10" id="KW-0408">Iron</keyword>
<feature type="transmembrane region" description="Helical" evidence="14">
    <location>
        <begin position="37"/>
        <end position="59"/>
    </location>
</feature>
<evidence type="ECO:0000256" key="12">
    <source>
        <dbReference type="ARBA" id="ARBA00023136"/>
    </source>
</evidence>
<evidence type="ECO:0000256" key="7">
    <source>
        <dbReference type="ARBA" id="ARBA00022827"/>
    </source>
</evidence>
<evidence type="ECO:0000256" key="6">
    <source>
        <dbReference type="ARBA" id="ARBA00022723"/>
    </source>
</evidence>